<evidence type="ECO:0000313" key="2">
    <source>
        <dbReference type="Proteomes" id="UP000427906"/>
    </source>
</evidence>
<dbReference type="Proteomes" id="UP000427906">
    <property type="component" value="Chromosome"/>
</dbReference>
<accession>A0A5K7YJV4</accession>
<proteinExistence type="predicted"/>
<sequence>MNKNTITTILILAIIVFTFTTIKSQSQSLNMSPEIRYKIKKNAFNAYFKKMNLNVLAEEGVRDINIIKLKSSIKGFASKNEEVYEVRIKTIGNELRAILYVNSKDKVHFVSGQWD</sequence>
<dbReference type="EMBL" id="AP021874">
    <property type="protein sequence ID" value="BBO66634.1"/>
    <property type="molecule type" value="Genomic_DNA"/>
</dbReference>
<dbReference type="AlphaFoldDB" id="A0A5K7YJV4"/>
<reference evidence="1 2" key="1">
    <citation type="submission" date="2019-11" db="EMBL/GenBank/DDBJ databases">
        <title>Comparative genomics of hydrocarbon-degrading Desulfosarcina strains.</title>
        <authorList>
            <person name="Watanabe M."/>
            <person name="Kojima H."/>
            <person name="Fukui M."/>
        </authorList>
    </citation>
    <scope>NUCLEOTIDE SEQUENCE [LARGE SCALE GENOMIC DNA]</scope>
    <source>
        <strain evidence="1 2">PL12</strain>
    </source>
</reference>
<protein>
    <recommendedName>
        <fullName evidence="3">DUF3887 domain-containing protein</fullName>
    </recommendedName>
</protein>
<dbReference type="KEGG" id="dalk:DSCA_05640"/>
<keyword evidence="2" id="KW-1185">Reference proteome</keyword>
<gene>
    <name evidence="1" type="ORF">DSCA_05640</name>
</gene>
<dbReference type="RefSeq" id="WP_155314974.1">
    <property type="nucleotide sequence ID" value="NZ_AP021874.1"/>
</dbReference>
<organism evidence="1 2">
    <name type="scientific">Desulfosarcina alkanivorans</name>
    <dbReference type="NCBI Taxonomy" id="571177"/>
    <lineage>
        <taxon>Bacteria</taxon>
        <taxon>Pseudomonadati</taxon>
        <taxon>Thermodesulfobacteriota</taxon>
        <taxon>Desulfobacteria</taxon>
        <taxon>Desulfobacterales</taxon>
        <taxon>Desulfosarcinaceae</taxon>
        <taxon>Desulfosarcina</taxon>
    </lineage>
</organism>
<evidence type="ECO:0000313" key="1">
    <source>
        <dbReference type="EMBL" id="BBO66634.1"/>
    </source>
</evidence>
<name>A0A5K7YJV4_9BACT</name>
<evidence type="ECO:0008006" key="3">
    <source>
        <dbReference type="Google" id="ProtNLM"/>
    </source>
</evidence>